<comment type="caution">
    <text evidence="3">The sequence shown here is derived from an EMBL/GenBank/DDBJ whole genome shotgun (WGS) entry which is preliminary data.</text>
</comment>
<dbReference type="Proteomes" id="UP001207626">
    <property type="component" value="Unassembled WGS sequence"/>
</dbReference>
<dbReference type="Pfam" id="PF13427">
    <property type="entry name" value="AadA_C"/>
    <property type="match status" value="1"/>
</dbReference>
<accession>A0ABT4DUL2</accession>
<reference evidence="3 4" key="1">
    <citation type="submission" date="2022-05" db="EMBL/GenBank/DDBJ databases">
        <title>Genome Sequencing of Bee-Associated Microbes.</title>
        <authorList>
            <person name="Dunlap C."/>
        </authorList>
    </citation>
    <scope>NUCLEOTIDE SEQUENCE [LARGE SCALE GENOMIC DNA]</scope>
    <source>
        <strain evidence="3 4">NRRL NRS-1438</strain>
    </source>
</reference>
<sequence>MDDRIPPSIQPLLRQYADLLQSELPDAFHGVHLYGSIALGAYDDRYSDIDFVTTINRSLSADELARLREIHRRLPREFPLAKRMDGMYIRLEDAGKVNGELQPYPCCASGTFKPSAYWDVNHITWWTLKHHAIPAAGRELQPLIRTDWHDVSDTLKYNIEVYWAQKAQKRLCFLLDEWVESAVLTLCRIEYTLKERHIISKTGAGEHALAVLPEQWHPQVHEALRIRTGRGIPAFSSRLRRAAAVQHFLKERIRFCQEHYFT</sequence>
<gene>
    <name evidence="3" type="ORF">M5X09_14880</name>
</gene>
<dbReference type="RefSeq" id="WP_087435641.1">
    <property type="nucleotide sequence ID" value="NZ_JAMDLV010000019.1"/>
</dbReference>
<organism evidence="3 4">
    <name type="scientific">Paenibacillus apiarius</name>
    <dbReference type="NCBI Taxonomy" id="46240"/>
    <lineage>
        <taxon>Bacteria</taxon>
        <taxon>Bacillati</taxon>
        <taxon>Bacillota</taxon>
        <taxon>Bacilli</taxon>
        <taxon>Bacillales</taxon>
        <taxon>Paenibacillaceae</taxon>
        <taxon>Paenibacillus</taxon>
    </lineage>
</organism>
<dbReference type="InterPro" id="IPR025184">
    <property type="entry name" value="AadA_C"/>
</dbReference>
<evidence type="ECO:0000313" key="3">
    <source>
        <dbReference type="EMBL" id="MCY9520940.1"/>
    </source>
</evidence>
<dbReference type="CDD" id="cd05403">
    <property type="entry name" value="NT_KNTase_like"/>
    <property type="match status" value="1"/>
</dbReference>
<dbReference type="EMBL" id="JAMDLW010000020">
    <property type="protein sequence ID" value="MCY9520940.1"/>
    <property type="molecule type" value="Genomic_DNA"/>
</dbReference>
<dbReference type="InterPro" id="IPR043519">
    <property type="entry name" value="NT_sf"/>
</dbReference>
<name>A0ABT4DUL2_9BACL</name>
<protein>
    <submittedName>
        <fullName evidence="3">DUF4111 domain-containing protein</fullName>
    </submittedName>
</protein>
<evidence type="ECO:0000259" key="2">
    <source>
        <dbReference type="Pfam" id="PF13427"/>
    </source>
</evidence>
<feature type="domain" description="Adenylyltransferase AadA C-terminal" evidence="2">
    <location>
        <begin position="182"/>
        <end position="251"/>
    </location>
</feature>
<evidence type="ECO:0000313" key="4">
    <source>
        <dbReference type="Proteomes" id="UP001207626"/>
    </source>
</evidence>
<keyword evidence="1" id="KW-0808">Transferase</keyword>
<dbReference type="SUPFAM" id="SSF81301">
    <property type="entry name" value="Nucleotidyltransferase"/>
    <property type="match status" value="1"/>
</dbReference>
<proteinExistence type="predicted"/>
<keyword evidence="4" id="KW-1185">Reference proteome</keyword>
<evidence type="ECO:0000256" key="1">
    <source>
        <dbReference type="ARBA" id="ARBA00022679"/>
    </source>
</evidence>